<proteinExistence type="inferred from homology"/>
<dbReference type="InterPro" id="IPR011992">
    <property type="entry name" value="EF-hand-dom_pair"/>
</dbReference>
<dbReference type="GO" id="GO:0051560">
    <property type="term" value="P:mitochondrial calcium ion homeostasis"/>
    <property type="evidence" value="ECO:0007669"/>
    <property type="project" value="TreeGrafter"/>
</dbReference>
<dbReference type="InterPro" id="IPR002048">
    <property type="entry name" value="EF_hand_dom"/>
</dbReference>
<dbReference type="SMART" id="SM00054">
    <property type="entry name" value="EFh"/>
    <property type="match status" value="1"/>
</dbReference>
<keyword evidence="10" id="KW-0406">Ion transport</keyword>
<dbReference type="InterPro" id="IPR039800">
    <property type="entry name" value="MICU1/2/3"/>
</dbReference>
<keyword evidence="16" id="KW-1185">Reference proteome</keyword>
<dbReference type="GO" id="GO:0005509">
    <property type="term" value="F:calcium ion binding"/>
    <property type="evidence" value="ECO:0007669"/>
    <property type="project" value="InterPro"/>
</dbReference>
<evidence type="ECO:0000259" key="14">
    <source>
        <dbReference type="PROSITE" id="PS50222"/>
    </source>
</evidence>
<evidence type="ECO:0000256" key="7">
    <source>
        <dbReference type="ARBA" id="ARBA00022792"/>
    </source>
</evidence>
<reference evidence="15 16" key="1">
    <citation type="submission" date="2024-05" db="EMBL/GenBank/DDBJ databases">
        <authorList>
            <person name="Wallberg A."/>
        </authorList>
    </citation>
    <scope>NUCLEOTIDE SEQUENCE [LARGE SCALE GENOMIC DNA]</scope>
</reference>
<dbReference type="GO" id="GO:1990246">
    <property type="term" value="C:uniplex complex"/>
    <property type="evidence" value="ECO:0007669"/>
    <property type="project" value="TreeGrafter"/>
</dbReference>
<comment type="similarity">
    <text evidence="13">Belongs to the MICU1 family. MICU1 subfamily.</text>
</comment>
<keyword evidence="6" id="KW-0677">Repeat</keyword>
<dbReference type="AlphaFoldDB" id="A0AAV2RK69"/>
<evidence type="ECO:0000256" key="5">
    <source>
        <dbReference type="ARBA" id="ARBA00022723"/>
    </source>
</evidence>
<evidence type="ECO:0000256" key="2">
    <source>
        <dbReference type="ARBA" id="ARBA00004569"/>
    </source>
</evidence>
<comment type="subcellular location">
    <subcellularLocation>
        <location evidence="1">Mitochondrion inner membrane</location>
    </subcellularLocation>
    <subcellularLocation>
        <location evidence="2">Mitochondrion intermembrane space</location>
    </subcellularLocation>
</comment>
<name>A0AAV2RK69_MEGNR</name>
<dbReference type="PROSITE" id="PS50222">
    <property type="entry name" value="EF_HAND_2"/>
    <property type="match status" value="1"/>
</dbReference>
<evidence type="ECO:0000256" key="12">
    <source>
        <dbReference type="ARBA" id="ARBA00023136"/>
    </source>
</evidence>
<evidence type="ECO:0000256" key="10">
    <source>
        <dbReference type="ARBA" id="ARBA00023065"/>
    </source>
</evidence>
<keyword evidence="12" id="KW-0472">Membrane</keyword>
<dbReference type="PANTHER" id="PTHR12294">
    <property type="entry name" value="EF HAND DOMAIN FAMILY A1,A2-RELATED"/>
    <property type="match status" value="1"/>
</dbReference>
<sequence length="550" mass="63758">MPDPVLAFKLLDYSGLSQSEKQLVLTEIFGDQMIPGGVGTENQAISIKQEPVMCCCSSTKENSQKNMRIPGNNSEEKRKAVLKLYRQYSHHSARLLKLRLKDASVEDKETLRLIDVISDNWDFCKKYRCTPSCPVTCIPLARDFNEDFLDTYDMVLKMLADQPETNERHCEKKKVSDIAFRDGKIIEYENRIRHYSTPDKIFRYFATLKVHGDHGDNEIFMTPDDFLRAITPGIKQPEGLGLDQFKKYDPKKLEHKLELALDEDSIFYTLGSAGLISFSDFIFLLTVLSTSRRHFEIAFRMFDLNGDGDVDYEEFEKVATLIRNQTSMGARHRDHANTGNTFKGVNSALSTYFFGKSLKEKLTIERFLAFQQQLQQEILSLEVNFWRKRQSTKAAHSQIDIGQTPIHNGMRKCRTAKYSKKAFQQNSTAQSARLTYVSFYHFKNKQKDENVMSGVHVDMVPMEKMNLKTVARKVMNVTTGMQPTFVVYLLIYNNQQQQYQQQQYMNNQWPPVHQHQYNNQLPQVTEDRLVHLIRTVLREESESKPILVNL</sequence>
<gene>
    <name evidence="15" type="ORF">MNOR_LOCUS25687</name>
</gene>
<evidence type="ECO:0000256" key="8">
    <source>
        <dbReference type="ARBA" id="ARBA00022837"/>
    </source>
</evidence>
<dbReference type="PANTHER" id="PTHR12294:SF1">
    <property type="entry name" value="CALCIUM UPTAKE PROTEIN 1, MITOCHONDRIAL"/>
    <property type="match status" value="1"/>
</dbReference>
<dbReference type="GO" id="GO:0036444">
    <property type="term" value="P:calcium import into the mitochondrion"/>
    <property type="evidence" value="ECO:0007669"/>
    <property type="project" value="TreeGrafter"/>
</dbReference>
<evidence type="ECO:0000256" key="3">
    <source>
        <dbReference type="ARBA" id="ARBA00022448"/>
    </source>
</evidence>
<dbReference type="PROSITE" id="PS00018">
    <property type="entry name" value="EF_HAND_1"/>
    <property type="match status" value="1"/>
</dbReference>
<keyword evidence="5" id="KW-0479">Metal-binding</keyword>
<dbReference type="EMBL" id="CAXKWB010024811">
    <property type="protein sequence ID" value="CAL4126749.1"/>
    <property type="molecule type" value="Genomic_DNA"/>
</dbReference>
<keyword evidence="3" id="KW-0813">Transport</keyword>
<evidence type="ECO:0000256" key="11">
    <source>
        <dbReference type="ARBA" id="ARBA00023128"/>
    </source>
</evidence>
<accession>A0AAV2RK69</accession>
<dbReference type="CDD" id="cd15900">
    <property type="entry name" value="EFh_MICU"/>
    <property type="match status" value="1"/>
</dbReference>
<keyword evidence="8" id="KW-0106">Calcium</keyword>
<evidence type="ECO:0000313" key="15">
    <source>
        <dbReference type="EMBL" id="CAL4126749.1"/>
    </source>
</evidence>
<dbReference type="Proteomes" id="UP001497623">
    <property type="component" value="Unassembled WGS sequence"/>
</dbReference>
<organism evidence="15 16">
    <name type="scientific">Meganyctiphanes norvegica</name>
    <name type="common">Northern krill</name>
    <name type="synonym">Thysanopoda norvegica</name>
    <dbReference type="NCBI Taxonomy" id="48144"/>
    <lineage>
        <taxon>Eukaryota</taxon>
        <taxon>Metazoa</taxon>
        <taxon>Ecdysozoa</taxon>
        <taxon>Arthropoda</taxon>
        <taxon>Crustacea</taxon>
        <taxon>Multicrustacea</taxon>
        <taxon>Malacostraca</taxon>
        <taxon>Eumalacostraca</taxon>
        <taxon>Eucarida</taxon>
        <taxon>Euphausiacea</taxon>
        <taxon>Euphausiidae</taxon>
        <taxon>Meganyctiphanes</taxon>
    </lineage>
</organism>
<protein>
    <recommendedName>
        <fullName evidence="14">EF-hand domain-containing protein</fullName>
    </recommendedName>
</protein>
<dbReference type="GO" id="GO:0005758">
    <property type="term" value="C:mitochondrial intermembrane space"/>
    <property type="evidence" value="ECO:0007669"/>
    <property type="project" value="UniProtKB-SubCell"/>
</dbReference>
<evidence type="ECO:0000256" key="1">
    <source>
        <dbReference type="ARBA" id="ARBA00004273"/>
    </source>
</evidence>
<keyword evidence="4" id="KW-0109">Calcium transport</keyword>
<evidence type="ECO:0000256" key="9">
    <source>
        <dbReference type="ARBA" id="ARBA00022946"/>
    </source>
</evidence>
<dbReference type="Gene3D" id="1.10.238.10">
    <property type="entry name" value="EF-hand"/>
    <property type="match status" value="1"/>
</dbReference>
<comment type="caution">
    <text evidence="15">The sequence shown here is derived from an EMBL/GenBank/DDBJ whole genome shotgun (WGS) entry which is preliminary data.</text>
</comment>
<dbReference type="SUPFAM" id="SSF47473">
    <property type="entry name" value="EF-hand"/>
    <property type="match status" value="1"/>
</dbReference>
<dbReference type="Pfam" id="PF13202">
    <property type="entry name" value="EF-hand_5"/>
    <property type="match status" value="1"/>
</dbReference>
<evidence type="ECO:0000256" key="4">
    <source>
        <dbReference type="ARBA" id="ARBA00022568"/>
    </source>
</evidence>
<dbReference type="InterPro" id="IPR018247">
    <property type="entry name" value="EF_Hand_1_Ca_BS"/>
</dbReference>
<evidence type="ECO:0000256" key="13">
    <source>
        <dbReference type="ARBA" id="ARBA00038333"/>
    </source>
</evidence>
<evidence type="ECO:0000313" key="16">
    <source>
        <dbReference type="Proteomes" id="UP001497623"/>
    </source>
</evidence>
<keyword evidence="11" id="KW-0496">Mitochondrion</keyword>
<feature type="domain" description="EF-hand" evidence="14">
    <location>
        <begin position="290"/>
        <end position="325"/>
    </location>
</feature>
<evidence type="ECO:0000256" key="6">
    <source>
        <dbReference type="ARBA" id="ARBA00022737"/>
    </source>
</evidence>
<keyword evidence="7" id="KW-0999">Mitochondrion inner membrane</keyword>
<keyword evidence="9" id="KW-0809">Transit peptide</keyword>
<feature type="non-terminal residue" evidence="15">
    <location>
        <position position="550"/>
    </location>
</feature>